<reference evidence="1" key="1">
    <citation type="journal article" date="2015" name="Nature">
        <title>Complex archaea that bridge the gap between prokaryotes and eukaryotes.</title>
        <authorList>
            <person name="Spang A."/>
            <person name="Saw J.H."/>
            <person name="Jorgensen S.L."/>
            <person name="Zaremba-Niedzwiedzka K."/>
            <person name="Martijn J."/>
            <person name="Lind A.E."/>
            <person name="van Eijk R."/>
            <person name="Schleper C."/>
            <person name="Guy L."/>
            <person name="Ettema T.J."/>
        </authorList>
    </citation>
    <scope>NUCLEOTIDE SEQUENCE</scope>
</reference>
<organism evidence="1">
    <name type="scientific">marine sediment metagenome</name>
    <dbReference type="NCBI Taxonomy" id="412755"/>
    <lineage>
        <taxon>unclassified sequences</taxon>
        <taxon>metagenomes</taxon>
        <taxon>ecological metagenomes</taxon>
    </lineage>
</organism>
<dbReference type="EMBL" id="LAZR01000320">
    <property type="protein sequence ID" value="KKN74782.1"/>
    <property type="molecule type" value="Genomic_DNA"/>
</dbReference>
<sequence length="153" mass="15707">MGIPNFHVINAVVPVADAFNTSFDSDIINAQGAGVLFIIQTGANASGGISTITVEACSTNTASAVATVPFIYRSCVATDVWSDWTAATTAGISSSAVANAMHQIYVDTAELAEEGYGFVRLSGDETTAQAVTAGVLAIVIDGRYEPTPVTLLS</sequence>
<comment type="caution">
    <text evidence="1">The sequence shown here is derived from an EMBL/GenBank/DDBJ whole genome shotgun (WGS) entry which is preliminary data.</text>
</comment>
<proteinExistence type="predicted"/>
<evidence type="ECO:0000313" key="1">
    <source>
        <dbReference type="EMBL" id="KKN74782.1"/>
    </source>
</evidence>
<dbReference type="AlphaFoldDB" id="A0A0F9TIT0"/>
<accession>A0A0F9TIT0</accession>
<gene>
    <name evidence="1" type="ORF">LCGC14_0386750</name>
</gene>
<name>A0A0F9TIT0_9ZZZZ</name>
<protein>
    <submittedName>
        <fullName evidence="1">Uncharacterized protein</fullName>
    </submittedName>
</protein>